<accession>A0A4U3MLM7</accession>
<evidence type="ECO:0000256" key="1">
    <source>
        <dbReference type="SAM" id="Phobius"/>
    </source>
</evidence>
<proteinExistence type="predicted"/>
<dbReference type="RefSeq" id="WP_137245996.1">
    <property type="nucleotide sequence ID" value="NZ_SZQA01000003.1"/>
</dbReference>
<dbReference type="PANTHER" id="PTHR37314:SF4">
    <property type="entry name" value="UPF0700 TRANSMEMBRANE PROTEIN YOAK"/>
    <property type="match status" value="1"/>
</dbReference>
<dbReference type="AlphaFoldDB" id="A0A4U3MLM7"/>
<protein>
    <submittedName>
        <fullName evidence="2">DUF1275 domain-containing protein</fullName>
    </submittedName>
</protein>
<dbReference type="EMBL" id="SZQA01000003">
    <property type="protein sequence ID" value="TKK90528.1"/>
    <property type="molecule type" value="Genomic_DNA"/>
</dbReference>
<sequence length="199" mass="20504">MRIMWGTTALACCAGAVDLLTFKELGGAFAGIITGNVVTAASGKWIAALTAVAGFGAGAYAWAVTFRSRRTLGLIAELVLLVVVAVGWIGTGTRPDLSGQLVLLALAGIAMGGQSAMMLGLHPNTTYMTGVLTTSLHDLATGRRDTFVTALRQIGALAIGAAATAMLLVVSRPFAPVLAVLLLITAIFLLPVEMRNGRH</sequence>
<evidence type="ECO:0000313" key="3">
    <source>
        <dbReference type="Proteomes" id="UP000308705"/>
    </source>
</evidence>
<keyword evidence="1" id="KW-0812">Transmembrane</keyword>
<dbReference type="InterPro" id="IPR010699">
    <property type="entry name" value="DUF1275"/>
</dbReference>
<reference evidence="2 3" key="1">
    <citation type="submission" date="2019-04" db="EMBL/GenBank/DDBJ databases">
        <title>Herbidospora sp. NEAU-GS14.nov., a novel actinomycete isolated from soil.</title>
        <authorList>
            <person name="Han L."/>
        </authorList>
    </citation>
    <scope>NUCLEOTIDE SEQUENCE [LARGE SCALE GENOMIC DNA]</scope>
    <source>
        <strain evidence="2 3">NEAU-GS14</strain>
    </source>
</reference>
<keyword evidence="3" id="KW-1185">Reference proteome</keyword>
<feature type="transmembrane region" description="Helical" evidence="1">
    <location>
        <begin position="71"/>
        <end position="89"/>
    </location>
</feature>
<name>A0A4U3MLM7_9ACTN</name>
<gene>
    <name evidence="2" type="ORF">FDA94_05925</name>
</gene>
<evidence type="ECO:0000313" key="2">
    <source>
        <dbReference type="EMBL" id="TKK90528.1"/>
    </source>
</evidence>
<comment type="caution">
    <text evidence="2">The sequence shown here is derived from an EMBL/GenBank/DDBJ whole genome shotgun (WGS) entry which is preliminary data.</text>
</comment>
<dbReference type="Pfam" id="PF06912">
    <property type="entry name" value="DUF1275"/>
    <property type="match status" value="1"/>
</dbReference>
<feature type="transmembrane region" description="Helical" evidence="1">
    <location>
        <begin position="174"/>
        <end position="192"/>
    </location>
</feature>
<keyword evidence="1" id="KW-1133">Transmembrane helix</keyword>
<organism evidence="2 3">
    <name type="scientific">Herbidospora galbida</name>
    <dbReference type="NCBI Taxonomy" id="2575442"/>
    <lineage>
        <taxon>Bacteria</taxon>
        <taxon>Bacillati</taxon>
        <taxon>Actinomycetota</taxon>
        <taxon>Actinomycetes</taxon>
        <taxon>Streptosporangiales</taxon>
        <taxon>Streptosporangiaceae</taxon>
        <taxon>Herbidospora</taxon>
    </lineage>
</organism>
<feature type="transmembrane region" description="Helical" evidence="1">
    <location>
        <begin position="150"/>
        <end position="168"/>
    </location>
</feature>
<feature type="transmembrane region" description="Helical" evidence="1">
    <location>
        <begin position="101"/>
        <end position="121"/>
    </location>
</feature>
<dbReference type="OrthoDB" id="3298766at2"/>
<keyword evidence="1" id="KW-0472">Membrane</keyword>
<dbReference type="Proteomes" id="UP000308705">
    <property type="component" value="Unassembled WGS sequence"/>
</dbReference>
<feature type="transmembrane region" description="Helical" evidence="1">
    <location>
        <begin position="45"/>
        <end position="64"/>
    </location>
</feature>
<dbReference type="PANTHER" id="PTHR37314">
    <property type="entry name" value="SLR0142 PROTEIN"/>
    <property type="match status" value="1"/>
</dbReference>